<protein>
    <submittedName>
        <fullName evidence="9">MMPL family transporter</fullName>
    </submittedName>
</protein>
<dbReference type="RefSeq" id="WP_149512240.1">
    <property type="nucleotide sequence ID" value="NZ_VDFC01000040.1"/>
</dbReference>
<name>A0A5B0B3C6_9ACTN</name>
<dbReference type="EMBL" id="VDFC01000040">
    <property type="protein sequence ID" value="KAA0935862.1"/>
    <property type="molecule type" value="Genomic_DNA"/>
</dbReference>
<keyword evidence="5 7" id="KW-0472">Membrane</keyword>
<evidence type="ECO:0000256" key="6">
    <source>
        <dbReference type="SAM" id="MobiDB-lite"/>
    </source>
</evidence>
<feature type="region of interest" description="Disordered" evidence="6">
    <location>
        <begin position="756"/>
        <end position="801"/>
    </location>
</feature>
<feature type="transmembrane region" description="Helical" evidence="7">
    <location>
        <begin position="586"/>
        <end position="605"/>
    </location>
</feature>
<feature type="transmembrane region" description="Helical" evidence="7">
    <location>
        <begin position="223"/>
        <end position="244"/>
    </location>
</feature>
<feature type="transmembrane region" description="Helical" evidence="7">
    <location>
        <begin position="646"/>
        <end position="664"/>
    </location>
</feature>
<accession>A0A5B0B3C6</accession>
<evidence type="ECO:0000256" key="3">
    <source>
        <dbReference type="ARBA" id="ARBA00022692"/>
    </source>
</evidence>
<dbReference type="Proteomes" id="UP000324965">
    <property type="component" value="Unassembled WGS sequence"/>
</dbReference>
<dbReference type="OrthoDB" id="7051771at2"/>
<evidence type="ECO:0000256" key="7">
    <source>
        <dbReference type="SAM" id="Phobius"/>
    </source>
</evidence>
<feature type="compositionally biased region" description="Basic and acidic residues" evidence="6">
    <location>
        <begin position="790"/>
        <end position="801"/>
    </location>
</feature>
<keyword evidence="3 7" id="KW-0812">Transmembrane</keyword>
<keyword evidence="10" id="KW-1185">Reference proteome</keyword>
<evidence type="ECO:0000256" key="5">
    <source>
        <dbReference type="ARBA" id="ARBA00023136"/>
    </source>
</evidence>
<evidence type="ECO:0000313" key="9">
    <source>
        <dbReference type="EMBL" id="KAA0935862.1"/>
    </source>
</evidence>
<feature type="transmembrane region" description="Helical" evidence="7">
    <location>
        <begin position="685"/>
        <end position="706"/>
    </location>
</feature>
<dbReference type="InterPro" id="IPR004869">
    <property type="entry name" value="MMPL_dom"/>
</dbReference>
<keyword evidence="4 7" id="KW-1133">Transmembrane helix</keyword>
<proteinExistence type="predicted"/>
<evidence type="ECO:0000256" key="1">
    <source>
        <dbReference type="ARBA" id="ARBA00004651"/>
    </source>
</evidence>
<dbReference type="PANTHER" id="PTHR33406">
    <property type="entry name" value="MEMBRANE PROTEIN MJ1562-RELATED"/>
    <property type="match status" value="1"/>
</dbReference>
<gene>
    <name evidence="9" type="ORF">FGF04_17940</name>
</gene>
<feature type="region of interest" description="Disordered" evidence="6">
    <location>
        <begin position="340"/>
        <end position="388"/>
    </location>
</feature>
<dbReference type="InterPro" id="IPR000731">
    <property type="entry name" value="SSD"/>
</dbReference>
<comment type="subcellular location">
    <subcellularLocation>
        <location evidence="1">Cell membrane</location>
        <topology evidence="1">Multi-pass membrane protein</topology>
    </subcellularLocation>
</comment>
<evidence type="ECO:0000259" key="8">
    <source>
        <dbReference type="PROSITE" id="PS50156"/>
    </source>
</evidence>
<dbReference type="InterPro" id="IPR050545">
    <property type="entry name" value="Mycobact_MmpL"/>
</dbReference>
<feature type="compositionally biased region" description="Low complexity" evidence="6">
    <location>
        <begin position="340"/>
        <end position="378"/>
    </location>
</feature>
<dbReference type="AlphaFoldDB" id="A0A5B0B3C6"/>
<feature type="transmembrane region" description="Helical" evidence="7">
    <location>
        <begin position="297"/>
        <end position="324"/>
    </location>
</feature>
<organism evidence="9 10">
    <name type="scientific">Streptomyces apricus</name>
    <dbReference type="NCBI Taxonomy" id="1828112"/>
    <lineage>
        <taxon>Bacteria</taxon>
        <taxon>Bacillati</taxon>
        <taxon>Actinomycetota</taxon>
        <taxon>Actinomycetes</taxon>
        <taxon>Kitasatosporales</taxon>
        <taxon>Streptomycetaceae</taxon>
        <taxon>Streptomyces</taxon>
    </lineage>
</organism>
<feature type="transmembrane region" description="Helical" evidence="7">
    <location>
        <begin position="272"/>
        <end position="291"/>
    </location>
</feature>
<sequence>MKKIVHLAVARPKAVIAAWLVLLALAVPFALQLEGALKTGGFSDPRGESVHAQRTLERAFDEAPNSLLVVLHSEDGSVEDAVAPAREAVRRDGVSTVTDRTTHPEWLSEDGRTTFLQVGFTSDNTTVQNLVPDLQDDVRDAVGEGVEADVTGAPALDYALNVHSKEDVTRAEMIAFPVLFVVLLLVFRSVAAMVVPLLMAGFTLMYTQAIGYGMTQFTDVNSLFTNIVSMVGLAVAVDYSLFIVKRFREELAEGHAVPDALDRTMRTVGHSVLFSGLAVVVALSALFIPRAMSFTSIALGGVAVSLVAVAIAVTLLPAVLALLGHRINWGTLRRRKNAAATADRTASDSAASDSAASDSAASGSATADSVGTGSATAGRPAKGRESAGRFSRRPGLVLAATVVAFAALAAPAAQLTLRVPVASADILPSDDSARIGMERIKQDIGVREMFPVQVVLSADRDQADTLLASTTEVASYAESAPGADKVQAVTSLGLPAAELSKALEDPSALGAGERAALGQLWARDGERLVTRVVVTPGADPDSSAAHHLVDDLRDHLGSRVDSGISVDLAGATATGSDFDDLVLRSAPLVVLSVALLSFLILLFAFRSVLLPLLALAFNIAVVGASLGVLALVTGNDDHSINSVTPLMLFAVMFGLSMDYMVIMISRMRESYLGGVPHRESVLGGLARTAGLVNGAAAIMVAVFASFTSAQISIVRELGISLAVAVVLDAVVIRRLVMPATLLLIGDRTWGRYRRTAPQDRAPEATAPQQPGTPQPVPAGAGTAEEADGADEQRPLAEPTLR</sequence>
<feature type="domain" description="SSD" evidence="8">
    <location>
        <begin position="189"/>
        <end position="322"/>
    </location>
</feature>
<dbReference type="Gene3D" id="1.20.1640.10">
    <property type="entry name" value="Multidrug efflux transporter AcrB transmembrane domain"/>
    <property type="match status" value="2"/>
</dbReference>
<feature type="transmembrane region" description="Helical" evidence="7">
    <location>
        <begin position="394"/>
        <end position="413"/>
    </location>
</feature>
<dbReference type="Pfam" id="PF03176">
    <property type="entry name" value="MMPL"/>
    <property type="match status" value="2"/>
</dbReference>
<evidence type="ECO:0000256" key="2">
    <source>
        <dbReference type="ARBA" id="ARBA00022475"/>
    </source>
</evidence>
<dbReference type="PROSITE" id="PS50156">
    <property type="entry name" value="SSD"/>
    <property type="match status" value="1"/>
</dbReference>
<feature type="transmembrane region" description="Helical" evidence="7">
    <location>
        <begin position="612"/>
        <end position="634"/>
    </location>
</feature>
<keyword evidence="2" id="KW-1003">Cell membrane</keyword>
<dbReference type="PANTHER" id="PTHR33406:SF13">
    <property type="entry name" value="MEMBRANE PROTEIN YDFJ"/>
    <property type="match status" value="1"/>
</dbReference>
<dbReference type="SUPFAM" id="SSF82866">
    <property type="entry name" value="Multidrug efflux transporter AcrB transmembrane domain"/>
    <property type="match status" value="2"/>
</dbReference>
<evidence type="ECO:0000256" key="4">
    <source>
        <dbReference type="ARBA" id="ARBA00022989"/>
    </source>
</evidence>
<reference evidence="9 10" key="1">
    <citation type="submission" date="2019-05" db="EMBL/GenBank/DDBJ databases">
        <authorList>
            <person name="Hariharan J."/>
            <person name="Choudoir M.J."/>
            <person name="Diebold P."/>
            <person name="Panke-Buisse K."/>
            <person name="Buckley D.H."/>
        </authorList>
    </citation>
    <scope>NUCLEOTIDE SEQUENCE [LARGE SCALE GENOMIC DNA]</scope>
    <source>
        <strain evidence="9 10">SUN51</strain>
    </source>
</reference>
<feature type="transmembrane region" description="Helical" evidence="7">
    <location>
        <begin position="718"/>
        <end position="744"/>
    </location>
</feature>
<evidence type="ECO:0000313" key="10">
    <source>
        <dbReference type="Proteomes" id="UP000324965"/>
    </source>
</evidence>
<comment type="caution">
    <text evidence="9">The sequence shown here is derived from an EMBL/GenBank/DDBJ whole genome shotgun (WGS) entry which is preliminary data.</text>
</comment>
<dbReference type="GO" id="GO:0005886">
    <property type="term" value="C:plasma membrane"/>
    <property type="evidence" value="ECO:0007669"/>
    <property type="project" value="UniProtKB-SubCell"/>
</dbReference>